<dbReference type="InterPro" id="IPR036397">
    <property type="entry name" value="RNaseH_sf"/>
</dbReference>
<dbReference type="EMBL" id="CAJNOK010044885">
    <property type="protein sequence ID" value="CAF1576552.1"/>
    <property type="molecule type" value="Genomic_DNA"/>
</dbReference>
<keyword evidence="5" id="KW-1185">Reference proteome</keyword>
<evidence type="ECO:0000313" key="1">
    <source>
        <dbReference type="EMBL" id="CAF1304491.1"/>
    </source>
</evidence>
<evidence type="ECO:0000313" key="5">
    <source>
        <dbReference type="Proteomes" id="UP000663829"/>
    </source>
</evidence>
<reference evidence="1" key="1">
    <citation type="submission" date="2021-02" db="EMBL/GenBank/DDBJ databases">
        <authorList>
            <person name="Nowell W R."/>
        </authorList>
    </citation>
    <scope>NUCLEOTIDE SEQUENCE</scope>
</reference>
<dbReference type="Proteomes" id="UP000682733">
    <property type="component" value="Unassembled WGS sequence"/>
</dbReference>
<gene>
    <name evidence="1" type="ORF">GPM918_LOCUS28686</name>
    <name evidence="2" type="ORF">OVA965_LOCUS40698</name>
    <name evidence="3" type="ORF">SRO942_LOCUS29204</name>
    <name evidence="4" type="ORF">TMI583_LOCUS42183</name>
</gene>
<dbReference type="AlphaFoldDB" id="A0A815EB52"/>
<dbReference type="Proteomes" id="UP000677228">
    <property type="component" value="Unassembled WGS sequence"/>
</dbReference>
<dbReference type="EMBL" id="CAJOBC010039095">
    <property type="protein sequence ID" value="CAF4134634.1"/>
    <property type="molecule type" value="Genomic_DNA"/>
</dbReference>
<protein>
    <submittedName>
        <fullName evidence="1">Uncharacterized protein</fullName>
    </submittedName>
</protein>
<sequence length="82" mass="9387">MTAPHHWSEGLSSVIYAINNRTTHTTKKSPYQVVFGQELKTNMIYWKGLYDAAVENNVSMDDLIIDKIDSVDDKEKQSRPKS</sequence>
<name>A0A815EB52_9BILA</name>
<dbReference type="Proteomes" id="UP000681722">
    <property type="component" value="Unassembled WGS sequence"/>
</dbReference>
<evidence type="ECO:0000313" key="4">
    <source>
        <dbReference type="EMBL" id="CAF4373769.1"/>
    </source>
</evidence>
<dbReference type="EMBL" id="CAJOBA010067832">
    <property type="protein sequence ID" value="CAF4373769.1"/>
    <property type="molecule type" value="Genomic_DNA"/>
</dbReference>
<organism evidence="1 5">
    <name type="scientific">Didymodactylos carnosus</name>
    <dbReference type="NCBI Taxonomy" id="1234261"/>
    <lineage>
        <taxon>Eukaryota</taxon>
        <taxon>Metazoa</taxon>
        <taxon>Spiralia</taxon>
        <taxon>Gnathifera</taxon>
        <taxon>Rotifera</taxon>
        <taxon>Eurotatoria</taxon>
        <taxon>Bdelloidea</taxon>
        <taxon>Philodinida</taxon>
        <taxon>Philodinidae</taxon>
        <taxon>Didymodactylos</taxon>
    </lineage>
</organism>
<evidence type="ECO:0000313" key="3">
    <source>
        <dbReference type="EMBL" id="CAF4134634.1"/>
    </source>
</evidence>
<accession>A0A815EB52</accession>
<dbReference type="Proteomes" id="UP000663829">
    <property type="component" value="Unassembled WGS sequence"/>
</dbReference>
<comment type="caution">
    <text evidence="1">The sequence shown here is derived from an EMBL/GenBank/DDBJ whole genome shotgun (WGS) entry which is preliminary data.</text>
</comment>
<dbReference type="GO" id="GO:0003676">
    <property type="term" value="F:nucleic acid binding"/>
    <property type="evidence" value="ECO:0007669"/>
    <property type="project" value="InterPro"/>
</dbReference>
<dbReference type="Gene3D" id="3.30.420.10">
    <property type="entry name" value="Ribonuclease H-like superfamily/Ribonuclease H"/>
    <property type="match status" value="1"/>
</dbReference>
<proteinExistence type="predicted"/>
<dbReference type="EMBL" id="CAJNOQ010012629">
    <property type="protein sequence ID" value="CAF1304491.1"/>
    <property type="molecule type" value="Genomic_DNA"/>
</dbReference>
<evidence type="ECO:0000313" key="2">
    <source>
        <dbReference type="EMBL" id="CAF1576552.1"/>
    </source>
</evidence>